<organism evidence="1">
    <name type="scientific">Anguilla anguilla</name>
    <name type="common">European freshwater eel</name>
    <name type="synonym">Muraena anguilla</name>
    <dbReference type="NCBI Taxonomy" id="7936"/>
    <lineage>
        <taxon>Eukaryota</taxon>
        <taxon>Metazoa</taxon>
        <taxon>Chordata</taxon>
        <taxon>Craniata</taxon>
        <taxon>Vertebrata</taxon>
        <taxon>Euteleostomi</taxon>
        <taxon>Actinopterygii</taxon>
        <taxon>Neopterygii</taxon>
        <taxon>Teleostei</taxon>
        <taxon>Anguilliformes</taxon>
        <taxon>Anguillidae</taxon>
        <taxon>Anguilla</taxon>
    </lineage>
</organism>
<protein>
    <submittedName>
        <fullName evidence="1">Uncharacterized protein</fullName>
    </submittedName>
</protein>
<dbReference type="EMBL" id="GBXM01064150">
    <property type="protein sequence ID" value="JAH44427.1"/>
    <property type="molecule type" value="Transcribed_RNA"/>
</dbReference>
<accession>A0A0E9ST56</accession>
<reference evidence="1" key="2">
    <citation type="journal article" date="2015" name="Fish Shellfish Immunol.">
        <title>Early steps in the European eel (Anguilla anguilla)-Vibrio vulnificus interaction in the gills: Role of the RtxA13 toxin.</title>
        <authorList>
            <person name="Callol A."/>
            <person name="Pajuelo D."/>
            <person name="Ebbesson L."/>
            <person name="Teles M."/>
            <person name="MacKenzie S."/>
            <person name="Amaro C."/>
        </authorList>
    </citation>
    <scope>NUCLEOTIDE SEQUENCE</scope>
</reference>
<evidence type="ECO:0000313" key="1">
    <source>
        <dbReference type="EMBL" id="JAH44427.1"/>
    </source>
</evidence>
<proteinExistence type="predicted"/>
<sequence length="42" mass="4889">MIQNNRMTDRLSLMCVFTCTLHFKLSSSYTLLTPRGSFVLYV</sequence>
<name>A0A0E9ST56_ANGAN</name>
<reference evidence="1" key="1">
    <citation type="submission" date="2014-11" db="EMBL/GenBank/DDBJ databases">
        <authorList>
            <person name="Amaro Gonzalez C."/>
        </authorList>
    </citation>
    <scope>NUCLEOTIDE SEQUENCE</scope>
</reference>
<dbReference type="AlphaFoldDB" id="A0A0E9ST56"/>